<keyword evidence="3" id="KW-1185">Reference proteome</keyword>
<keyword evidence="1" id="KW-0812">Transmembrane</keyword>
<evidence type="ECO:0000313" key="2">
    <source>
        <dbReference type="EMBL" id="TKW31947.1"/>
    </source>
</evidence>
<gene>
    <name evidence="2" type="ORF">SEVIR_2G139400v2</name>
</gene>
<name>A0A4U6W3A6_SETVI</name>
<dbReference type="Gramene" id="TKW31947">
    <property type="protein sequence ID" value="TKW31947"/>
    <property type="gene ID" value="SEVIR_2G139400v2"/>
</dbReference>
<dbReference type="AlphaFoldDB" id="A0A4U6W3A6"/>
<accession>A0A4U6W3A6</accession>
<sequence>MLKVHAVGVDFMVLAPSILQGTSCSPAVRGSEAIQPSLRRRPLKTTLSFQWSCNSTNLSRPSMTAMSRERRASPLSFFFFGRVSGKDVAKRSFCWIFICVYQHLFHIIIMLLSTRVNRLLGKY</sequence>
<dbReference type="EMBL" id="CM016553">
    <property type="protein sequence ID" value="TKW31947.1"/>
    <property type="molecule type" value="Genomic_DNA"/>
</dbReference>
<protein>
    <submittedName>
        <fullName evidence="2">Uncharacterized protein</fullName>
    </submittedName>
</protein>
<proteinExistence type="predicted"/>
<feature type="transmembrane region" description="Helical" evidence="1">
    <location>
        <begin position="92"/>
        <end position="113"/>
    </location>
</feature>
<dbReference type="Proteomes" id="UP000298652">
    <property type="component" value="Chromosome 2"/>
</dbReference>
<evidence type="ECO:0000313" key="3">
    <source>
        <dbReference type="Proteomes" id="UP000298652"/>
    </source>
</evidence>
<reference evidence="2" key="1">
    <citation type="submission" date="2019-03" db="EMBL/GenBank/DDBJ databases">
        <title>WGS assembly of Setaria viridis.</title>
        <authorList>
            <person name="Huang P."/>
            <person name="Jenkins J."/>
            <person name="Grimwood J."/>
            <person name="Barry K."/>
            <person name="Healey A."/>
            <person name="Mamidi S."/>
            <person name="Sreedasyam A."/>
            <person name="Shu S."/>
            <person name="Feldman M."/>
            <person name="Wu J."/>
            <person name="Yu Y."/>
            <person name="Chen C."/>
            <person name="Johnson J."/>
            <person name="Rokhsar D."/>
            <person name="Baxter I."/>
            <person name="Schmutz J."/>
            <person name="Brutnell T."/>
            <person name="Kellogg E."/>
        </authorList>
    </citation>
    <scope>NUCLEOTIDE SEQUENCE [LARGE SCALE GENOMIC DNA]</scope>
</reference>
<evidence type="ECO:0000256" key="1">
    <source>
        <dbReference type="SAM" id="Phobius"/>
    </source>
</evidence>
<keyword evidence="1" id="KW-0472">Membrane</keyword>
<keyword evidence="1" id="KW-1133">Transmembrane helix</keyword>
<organism evidence="2 3">
    <name type="scientific">Setaria viridis</name>
    <name type="common">Green bristlegrass</name>
    <name type="synonym">Setaria italica subsp. viridis</name>
    <dbReference type="NCBI Taxonomy" id="4556"/>
    <lineage>
        <taxon>Eukaryota</taxon>
        <taxon>Viridiplantae</taxon>
        <taxon>Streptophyta</taxon>
        <taxon>Embryophyta</taxon>
        <taxon>Tracheophyta</taxon>
        <taxon>Spermatophyta</taxon>
        <taxon>Magnoliopsida</taxon>
        <taxon>Liliopsida</taxon>
        <taxon>Poales</taxon>
        <taxon>Poaceae</taxon>
        <taxon>PACMAD clade</taxon>
        <taxon>Panicoideae</taxon>
        <taxon>Panicodae</taxon>
        <taxon>Paniceae</taxon>
        <taxon>Cenchrinae</taxon>
        <taxon>Setaria</taxon>
    </lineage>
</organism>